<evidence type="ECO:0000256" key="1">
    <source>
        <dbReference type="SAM" id="SignalP"/>
    </source>
</evidence>
<evidence type="ECO:0000313" key="3">
    <source>
        <dbReference type="WBParaSite" id="L893_g111.t1"/>
    </source>
</evidence>
<keyword evidence="2" id="KW-1185">Reference proteome</keyword>
<name>A0A1I7XZM8_9BILA</name>
<proteinExistence type="predicted"/>
<accession>A0A1I7XZM8</accession>
<feature type="chain" id="PRO_5009311574" evidence="1">
    <location>
        <begin position="35"/>
        <end position="90"/>
    </location>
</feature>
<protein>
    <submittedName>
        <fullName evidence="3">Uncharacterized protein</fullName>
    </submittedName>
</protein>
<keyword evidence="1" id="KW-0732">Signal</keyword>
<sequence>MLHPFNPLSIWPMPSPRCVLLLSLLLVAVFPSQQVPNSLHHRIANNYRMKFFRNIPPSELLPRSLRMYGDPQEMPYWTPQDRSFQSNGDS</sequence>
<organism evidence="2 3">
    <name type="scientific">Steinernema glaseri</name>
    <dbReference type="NCBI Taxonomy" id="37863"/>
    <lineage>
        <taxon>Eukaryota</taxon>
        <taxon>Metazoa</taxon>
        <taxon>Ecdysozoa</taxon>
        <taxon>Nematoda</taxon>
        <taxon>Chromadorea</taxon>
        <taxon>Rhabditida</taxon>
        <taxon>Tylenchina</taxon>
        <taxon>Panagrolaimomorpha</taxon>
        <taxon>Strongyloidoidea</taxon>
        <taxon>Steinernematidae</taxon>
        <taxon>Steinernema</taxon>
    </lineage>
</organism>
<feature type="signal peptide" evidence="1">
    <location>
        <begin position="1"/>
        <end position="34"/>
    </location>
</feature>
<reference evidence="3" key="1">
    <citation type="submission" date="2016-11" db="UniProtKB">
        <authorList>
            <consortium name="WormBaseParasite"/>
        </authorList>
    </citation>
    <scope>IDENTIFICATION</scope>
</reference>
<dbReference type="AlphaFoldDB" id="A0A1I7XZM8"/>
<evidence type="ECO:0000313" key="2">
    <source>
        <dbReference type="Proteomes" id="UP000095287"/>
    </source>
</evidence>
<dbReference type="WBParaSite" id="L893_g111.t1">
    <property type="protein sequence ID" value="L893_g111.t1"/>
    <property type="gene ID" value="L893_g111"/>
</dbReference>
<dbReference type="Proteomes" id="UP000095287">
    <property type="component" value="Unplaced"/>
</dbReference>